<dbReference type="Proteomes" id="UP000243887">
    <property type="component" value="Unassembled WGS sequence"/>
</dbReference>
<comment type="catalytic activity">
    <reaction evidence="5 6">
        <text>L-glutamine + H2O = L-glutamate + NH4(+)</text>
        <dbReference type="Rhea" id="RHEA:15889"/>
        <dbReference type="ChEBI" id="CHEBI:15377"/>
        <dbReference type="ChEBI" id="CHEBI:28938"/>
        <dbReference type="ChEBI" id="CHEBI:29985"/>
        <dbReference type="ChEBI" id="CHEBI:58359"/>
        <dbReference type="EC" id="3.5.1.2"/>
    </reaction>
</comment>
<dbReference type="STRING" id="1150112.SAMN04487893_10328"/>
<dbReference type="HAMAP" id="MF_00313">
    <property type="entry name" value="Glutaminase"/>
    <property type="match status" value="1"/>
</dbReference>
<dbReference type="InterPro" id="IPR015868">
    <property type="entry name" value="Glutaminase"/>
</dbReference>
<dbReference type="RefSeq" id="WP_090678126.1">
    <property type="nucleotide sequence ID" value="NZ_FORU01000003.1"/>
</dbReference>
<dbReference type="OrthoDB" id="9788822at2"/>
<dbReference type="GO" id="GO:0004359">
    <property type="term" value="F:glutaminase activity"/>
    <property type="evidence" value="ECO:0007669"/>
    <property type="project" value="UniProtKB-UniRule"/>
</dbReference>
<dbReference type="PANTHER" id="PTHR12544:SF29">
    <property type="entry name" value="GLUTAMINASE"/>
    <property type="match status" value="1"/>
</dbReference>
<evidence type="ECO:0000256" key="7">
    <source>
        <dbReference type="SAM" id="SignalP"/>
    </source>
</evidence>
<feature type="binding site" evidence="6">
    <location>
        <position position="90"/>
    </location>
    <ligand>
        <name>substrate</name>
    </ligand>
</feature>
<comment type="subunit">
    <text evidence="2 6">Homotetramer.</text>
</comment>
<feature type="binding site" evidence="6">
    <location>
        <position position="266"/>
    </location>
    <ligand>
        <name>substrate</name>
    </ligand>
</feature>
<keyword evidence="6" id="KW-0007">Acetylation</keyword>
<feature type="binding site" evidence="6">
    <location>
        <position position="191"/>
    </location>
    <ligand>
        <name>substrate</name>
    </ligand>
</feature>
<evidence type="ECO:0000256" key="3">
    <source>
        <dbReference type="ARBA" id="ARBA00012918"/>
    </source>
</evidence>
<name>A0A1I3NAS1_9FLAO</name>
<evidence type="ECO:0000256" key="5">
    <source>
        <dbReference type="ARBA" id="ARBA00049534"/>
    </source>
</evidence>
<keyword evidence="4 6" id="KW-0378">Hydrolase</keyword>
<evidence type="ECO:0000256" key="2">
    <source>
        <dbReference type="ARBA" id="ARBA00011881"/>
    </source>
</evidence>
<dbReference type="InterPro" id="IPR012338">
    <property type="entry name" value="Beta-lactam/transpept-like"/>
</dbReference>
<proteinExistence type="inferred from homology"/>
<feature type="binding site" evidence="6">
    <location>
        <position position="184"/>
    </location>
    <ligand>
        <name>substrate</name>
    </ligand>
</feature>
<reference evidence="9" key="1">
    <citation type="submission" date="2016-10" db="EMBL/GenBank/DDBJ databases">
        <authorList>
            <person name="Varghese N."/>
            <person name="Submissions S."/>
        </authorList>
    </citation>
    <scope>NUCLEOTIDE SEQUENCE [LARGE SCALE GENOMIC DNA]</scope>
    <source>
        <strain evidence="9">DSM 26542</strain>
    </source>
</reference>
<evidence type="ECO:0000256" key="6">
    <source>
        <dbReference type="HAMAP-Rule" id="MF_00313"/>
    </source>
</evidence>
<organism evidence="8 9">
    <name type="scientific">Myroides guanonis</name>
    <dbReference type="NCBI Taxonomy" id="1150112"/>
    <lineage>
        <taxon>Bacteria</taxon>
        <taxon>Pseudomonadati</taxon>
        <taxon>Bacteroidota</taxon>
        <taxon>Flavobacteriia</taxon>
        <taxon>Flavobacteriales</taxon>
        <taxon>Flavobacteriaceae</taxon>
        <taxon>Myroides</taxon>
    </lineage>
</organism>
<sequence length="333" mass="36817">MKPTIFKAFVFATALSSFTIIAQNTPTKLSNTYLEKVIKDNSSYLNQGKVADYIPELAKANSQAISVCVLGPKGVIYKAGDYKEKFTVQSISKLIALMIAVEDWGEEKVFERVGYYGTSLAFNEFAHLETMPTPLNPMMNAGALVTTAMIKGEGDEGYQRILERIRYITNNNTIKINQAVYLSEKETGHRNRGMFHLLKNKELIDKDEEALNNYFKQCSIEIDTEDLAKIAYFFANECTRFDGDNKYKNSSISELLLSQMLTAGMYDYSGAYSRKIGIPSKSGVGGGIIAADPKTGYGIAVFSPALDSHGNSLIGSKILEDLSNKLGISLFKK</sequence>
<gene>
    <name evidence="6" type="primary">glsA</name>
    <name evidence="8" type="ORF">SAMN04487893_10328</name>
</gene>
<dbReference type="Pfam" id="PF04960">
    <property type="entry name" value="Glutaminase"/>
    <property type="match status" value="1"/>
</dbReference>
<feature type="chain" id="PRO_5017368511" description="Glutaminase" evidence="7">
    <location>
        <begin position="23"/>
        <end position="333"/>
    </location>
</feature>
<dbReference type="GO" id="GO:0006537">
    <property type="term" value="P:glutamate biosynthetic process"/>
    <property type="evidence" value="ECO:0007669"/>
    <property type="project" value="TreeGrafter"/>
</dbReference>
<dbReference type="NCBIfam" id="TIGR03814">
    <property type="entry name" value="Gln_ase"/>
    <property type="match status" value="1"/>
</dbReference>
<feature type="signal peptide" evidence="7">
    <location>
        <begin position="1"/>
        <end position="22"/>
    </location>
</feature>
<protein>
    <recommendedName>
        <fullName evidence="3 6">Glutaminase</fullName>
        <ecNumber evidence="3 6">3.5.1.2</ecNumber>
    </recommendedName>
</protein>
<evidence type="ECO:0000313" key="9">
    <source>
        <dbReference type="Proteomes" id="UP000243887"/>
    </source>
</evidence>
<evidence type="ECO:0000256" key="1">
    <source>
        <dbReference type="ARBA" id="ARBA00011076"/>
    </source>
</evidence>
<dbReference type="EMBL" id="FORU01000003">
    <property type="protein sequence ID" value="SFJ06443.1"/>
    <property type="molecule type" value="Genomic_DNA"/>
</dbReference>
<keyword evidence="9" id="KW-1185">Reference proteome</keyword>
<keyword evidence="7" id="KW-0732">Signal</keyword>
<dbReference type="SUPFAM" id="SSF56601">
    <property type="entry name" value="beta-lactamase/transpeptidase-like"/>
    <property type="match status" value="1"/>
</dbReference>
<dbReference type="EC" id="3.5.1.2" evidence="3 6"/>
<feature type="binding site" evidence="6">
    <location>
        <position position="214"/>
    </location>
    <ligand>
        <name>substrate</name>
    </ligand>
</feature>
<dbReference type="PANTHER" id="PTHR12544">
    <property type="entry name" value="GLUTAMINASE"/>
    <property type="match status" value="1"/>
</dbReference>
<dbReference type="AlphaFoldDB" id="A0A1I3NAS1"/>
<feature type="binding site" evidence="6">
    <location>
        <position position="284"/>
    </location>
    <ligand>
        <name>substrate</name>
    </ligand>
</feature>
<accession>A0A1I3NAS1</accession>
<comment type="similarity">
    <text evidence="1 6">Belongs to the glutaminase family.</text>
</comment>
<evidence type="ECO:0000256" key="4">
    <source>
        <dbReference type="ARBA" id="ARBA00022801"/>
    </source>
</evidence>
<evidence type="ECO:0000313" key="8">
    <source>
        <dbReference type="EMBL" id="SFJ06443.1"/>
    </source>
</evidence>
<dbReference type="GO" id="GO:0006543">
    <property type="term" value="P:L-glutamine catabolic process"/>
    <property type="evidence" value="ECO:0007669"/>
    <property type="project" value="TreeGrafter"/>
</dbReference>
<dbReference type="Gene3D" id="3.40.710.10">
    <property type="entry name" value="DD-peptidase/beta-lactamase superfamily"/>
    <property type="match status" value="1"/>
</dbReference>
<feature type="binding site" evidence="6">
    <location>
        <position position="140"/>
    </location>
    <ligand>
        <name>substrate</name>
    </ligand>
</feature>